<evidence type="ECO:0000313" key="2">
    <source>
        <dbReference type="EMBL" id="KAJ1690149.1"/>
    </source>
</evidence>
<sequence>MAWRGSISRSIASTARSVRTSPSSSSSSASLRPSPPLSAPRLPRRAPSISSPSRPLGALGCVQSLMPMQGVAIPRLTSHLSAAVRACCELSQGTFRRTCPDR</sequence>
<feature type="region of interest" description="Disordered" evidence="1">
    <location>
        <begin position="1"/>
        <end position="54"/>
    </location>
</feature>
<dbReference type="EMBL" id="JAMQYH010000004">
    <property type="protein sequence ID" value="KAJ1690149.1"/>
    <property type="molecule type" value="Genomic_DNA"/>
</dbReference>
<keyword evidence="3" id="KW-1185">Reference proteome</keyword>
<accession>A0A9Q0HLD6</accession>
<reference evidence="2" key="1">
    <citation type="journal article" date="2022" name="Cell">
        <title>Repeat-based holocentromeres influence genome architecture and karyotype evolution.</title>
        <authorList>
            <person name="Hofstatter P.G."/>
            <person name="Thangavel G."/>
            <person name="Lux T."/>
            <person name="Neumann P."/>
            <person name="Vondrak T."/>
            <person name="Novak P."/>
            <person name="Zhang M."/>
            <person name="Costa L."/>
            <person name="Castellani M."/>
            <person name="Scott A."/>
            <person name="Toegelov H."/>
            <person name="Fuchs J."/>
            <person name="Mata-Sucre Y."/>
            <person name="Dias Y."/>
            <person name="Vanzela A.L.L."/>
            <person name="Huettel B."/>
            <person name="Almeida C.C.S."/>
            <person name="Simkova H."/>
            <person name="Souza G."/>
            <person name="Pedrosa-Harand A."/>
            <person name="Macas J."/>
            <person name="Mayer K.F.X."/>
            <person name="Houben A."/>
            <person name="Marques A."/>
        </authorList>
    </citation>
    <scope>NUCLEOTIDE SEQUENCE</scope>
    <source>
        <strain evidence="2">RhyBre1mFocal</strain>
    </source>
</reference>
<dbReference type="AlphaFoldDB" id="A0A9Q0HLD6"/>
<name>A0A9Q0HLD6_9POAL</name>
<feature type="compositionally biased region" description="Low complexity" evidence="1">
    <location>
        <begin position="1"/>
        <end position="32"/>
    </location>
</feature>
<feature type="compositionally biased region" description="Low complexity" evidence="1">
    <location>
        <begin position="39"/>
        <end position="54"/>
    </location>
</feature>
<protein>
    <submittedName>
        <fullName evidence="2">Uncharacterized protein</fullName>
    </submittedName>
</protein>
<evidence type="ECO:0000256" key="1">
    <source>
        <dbReference type="SAM" id="MobiDB-lite"/>
    </source>
</evidence>
<proteinExistence type="predicted"/>
<dbReference type="OrthoDB" id="1929591at2759"/>
<organism evidence="2 3">
    <name type="scientific">Rhynchospora breviuscula</name>
    <dbReference type="NCBI Taxonomy" id="2022672"/>
    <lineage>
        <taxon>Eukaryota</taxon>
        <taxon>Viridiplantae</taxon>
        <taxon>Streptophyta</taxon>
        <taxon>Embryophyta</taxon>
        <taxon>Tracheophyta</taxon>
        <taxon>Spermatophyta</taxon>
        <taxon>Magnoliopsida</taxon>
        <taxon>Liliopsida</taxon>
        <taxon>Poales</taxon>
        <taxon>Cyperaceae</taxon>
        <taxon>Cyperoideae</taxon>
        <taxon>Rhynchosporeae</taxon>
        <taxon>Rhynchospora</taxon>
    </lineage>
</organism>
<comment type="caution">
    <text evidence="2">The sequence shown here is derived from an EMBL/GenBank/DDBJ whole genome shotgun (WGS) entry which is preliminary data.</text>
</comment>
<evidence type="ECO:0000313" key="3">
    <source>
        <dbReference type="Proteomes" id="UP001151287"/>
    </source>
</evidence>
<gene>
    <name evidence="2" type="ORF">LUZ63_014304</name>
</gene>
<dbReference type="Proteomes" id="UP001151287">
    <property type="component" value="Unassembled WGS sequence"/>
</dbReference>